<name>A0A9P4NHH6_9PEZI</name>
<sequence>IDYSRIKADNPYKYKLYFKKVFSLLKIREYKILPYNTYNIDKKGFLIRI</sequence>
<dbReference type="AlphaFoldDB" id="A0A9P4NHH6"/>
<evidence type="ECO:0000313" key="1">
    <source>
        <dbReference type="EMBL" id="KAF2421796.1"/>
    </source>
</evidence>
<accession>A0A9P4NHH6</accession>
<evidence type="ECO:0000313" key="2">
    <source>
        <dbReference type="Proteomes" id="UP000800235"/>
    </source>
</evidence>
<protein>
    <submittedName>
        <fullName evidence="1">Uncharacterized protein</fullName>
    </submittedName>
</protein>
<dbReference type="Proteomes" id="UP000800235">
    <property type="component" value="Unassembled WGS sequence"/>
</dbReference>
<dbReference type="EMBL" id="MU007096">
    <property type="protein sequence ID" value="KAF2421796.1"/>
    <property type="molecule type" value="Genomic_DNA"/>
</dbReference>
<dbReference type="OrthoDB" id="5424404at2759"/>
<comment type="caution">
    <text evidence="1">The sequence shown here is derived from an EMBL/GenBank/DDBJ whole genome shotgun (WGS) entry which is preliminary data.</text>
</comment>
<feature type="non-terminal residue" evidence="1">
    <location>
        <position position="1"/>
    </location>
</feature>
<organism evidence="1 2">
    <name type="scientific">Tothia fuscella</name>
    <dbReference type="NCBI Taxonomy" id="1048955"/>
    <lineage>
        <taxon>Eukaryota</taxon>
        <taxon>Fungi</taxon>
        <taxon>Dikarya</taxon>
        <taxon>Ascomycota</taxon>
        <taxon>Pezizomycotina</taxon>
        <taxon>Dothideomycetes</taxon>
        <taxon>Pleosporomycetidae</taxon>
        <taxon>Venturiales</taxon>
        <taxon>Cylindrosympodiaceae</taxon>
        <taxon>Tothia</taxon>
    </lineage>
</organism>
<reference evidence="1" key="1">
    <citation type="journal article" date="2020" name="Stud. Mycol.">
        <title>101 Dothideomycetes genomes: a test case for predicting lifestyles and emergence of pathogens.</title>
        <authorList>
            <person name="Haridas S."/>
            <person name="Albert R."/>
            <person name="Binder M."/>
            <person name="Bloem J."/>
            <person name="Labutti K."/>
            <person name="Salamov A."/>
            <person name="Andreopoulos B."/>
            <person name="Baker S."/>
            <person name="Barry K."/>
            <person name="Bills G."/>
            <person name="Bluhm B."/>
            <person name="Cannon C."/>
            <person name="Castanera R."/>
            <person name="Culley D."/>
            <person name="Daum C."/>
            <person name="Ezra D."/>
            <person name="Gonzalez J."/>
            <person name="Henrissat B."/>
            <person name="Kuo A."/>
            <person name="Liang C."/>
            <person name="Lipzen A."/>
            <person name="Lutzoni F."/>
            <person name="Magnuson J."/>
            <person name="Mondo S."/>
            <person name="Nolan M."/>
            <person name="Ohm R."/>
            <person name="Pangilinan J."/>
            <person name="Park H.-J."/>
            <person name="Ramirez L."/>
            <person name="Alfaro M."/>
            <person name="Sun H."/>
            <person name="Tritt A."/>
            <person name="Yoshinaga Y."/>
            <person name="Zwiers L.-H."/>
            <person name="Turgeon B."/>
            <person name="Goodwin S."/>
            <person name="Spatafora J."/>
            <person name="Crous P."/>
            <person name="Grigoriev I."/>
        </authorList>
    </citation>
    <scope>NUCLEOTIDE SEQUENCE</scope>
    <source>
        <strain evidence="1">CBS 130266</strain>
    </source>
</reference>
<gene>
    <name evidence="1" type="ORF">EJ08DRAFT_597357</name>
</gene>
<proteinExistence type="predicted"/>
<keyword evidence="2" id="KW-1185">Reference proteome</keyword>